<dbReference type="InterPro" id="IPR006680">
    <property type="entry name" value="Amidohydro-rel"/>
</dbReference>
<dbReference type="AlphaFoldDB" id="A0A094Q866"/>
<feature type="domain" description="Amidohydrolase-related" evidence="2">
    <location>
        <begin position="4"/>
        <end position="280"/>
    </location>
</feature>
<protein>
    <recommendedName>
        <fullName evidence="2">Amidohydrolase-related domain-containing protein</fullName>
    </recommendedName>
</protein>
<evidence type="ECO:0000259" key="2">
    <source>
        <dbReference type="Pfam" id="PF04909"/>
    </source>
</evidence>
<dbReference type="GO" id="GO:0016787">
    <property type="term" value="F:hydrolase activity"/>
    <property type="evidence" value="ECO:0007669"/>
    <property type="project" value="InterPro"/>
</dbReference>
<dbReference type="Gene3D" id="3.20.20.140">
    <property type="entry name" value="Metal-dependent hydrolases"/>
    <property type="match status" value="1"/>
</dbReference>
<name>A0A094Q866_9ZZZZ</name>
<dbReference type="SUPFAM" id="SSF51556">
    <property type="entry name" value="Metallo-dependent hydrolases"/>
    <property type="match status" value="1"/>
</dbReference>
<proteinExistence type="inferred from homology"/>
<accession>A0A094Q866</accession>
<sequence length="296" mass="33168">MIADSHCHAWRRWPYDKAVPDPDHRGSIEALLYEMDTHGVSRASVVCARIGDGAGGDGFGNEDNNQYVADFARKHPDRITAWVDADCVWRKDHHAPGAAARLRKEISENDARGFTHYVSGENDGWMLTDEGREFFATASELKVVASMAISTAWLPDLQVIAAENPTLPILLHHMAMPENTGSGHNPVEVQKILDAAKQPNIGVKISGFNYNNSKKFDFPYSQSQALFKAIYEAYGPRRLFWASDFPASRDMLTYTQAIEVVRTHCQYLPKDDLARLLGDNLNDLLNNPVLTNKQFH</sequence>
<comment type="similarity">
    <text evidence="1">Belongs to the metallo-dependent hydrolases superfamily.</text>
</comment>
<dbReference type="PANTHER" id="PTHR43569:SF2">
    <property type="entry name" value="AMIDOHYDROLASE-RELATED DOMAIN-CONTAINING PROTEIN"/>
    <property type="match status" value="1"/>
</dbReference>
<dbReference type="Pfam" id="PF04909">
    <property type="entry name" value="Amidohydro_2"/>
    <property type="match status" value="1"/>
</dbReference>
<reference evidence="3" key="1">
    <citation type="submission" date="2014-06" db="EMBL/GenBank/DDBJ databases">
        <title>Key roles for freshwater Actinobacteria revealed by deep metagenomic sequencing.</title>
        <authorList>
            <person name="Ghai R."/>
            <person name="Mizuno C.M."/>
            <person name="Picazo A."/>
            <person name="Camacho A."/>
            <person name="Rodriguez-Valera F."/>
        </authorList>
    </citation>
    <scope>NUCLEOTIDE SEQUENCE</scope>
</reference>
<gene>
    <name evidence="3" type="ORF">GM51_8600</name>
</gene>
<evidence type="ECO:0000313" key="3">
    <source>
        <dbReference type="EMBL" id="KGA18329.1"/>
    </source>
</evidence>
<organism evidence="3">
    <name type="scientific">freshwater metagenome</name>
    <dbReference type="NCBI Taxonomy" id="449393"/>
    <lineage>
        <taxon>unclassified sequences</taxon>
        <taxon>metagenomes</taxon>
        <taxon>ecological metagenomes</taxon>
    </lineage>
</organism>
<dbReference type="InterPro" id="IPR032466">
    <property type="entry name" value="Metal_Hydrolase"/>
</dbReference>
<dbReference type="InterPro" id="IPR052350">
    <property type="entry name" value="Metallo-dep_Lactonases"/>
</dbReference>
<evidence type="ECO:0000256" key="1">
    <source>
        <dbReference type="ARBA" id="ARBA00038310"/>
    </source>
</evidence>
<dbReference type="EMBL" id="JNSL01000045">
    <property type="protein sequence ID" value="KGA18329.1"/>
    <property type="molecule type" value="Genomic_DNA"/>
</dbReference>
<dbReference type="PANTHER" id="PTHR43569">
    <property type="entry name" value="AMIDOHYDROLASE"/>
    <property type="match status" value="1"/>
</dbReference>
<comment type="caution">
    <text evidence="3">The sequence shown here is derived from an EMBL/GenBank/DDBJ whole genome shotgun (WGS) entry which is preliminary data.</text>
</comment>